<accession>A0ABT4NU87</accession>
<dbReference type="Proteomes" id="UP001301132">
    <property type="component" value="Unassembled WGS sequence"/>
</dbReference>
<dbReference type="RefSeq" id="WP_265695941.1">
    <property type="nucleotide sequence ID" value="NZ_JAPWHU010000006.1"/>
</dbReference>
<name>A0ABT4NU87_9ACTN</name>
<evidence type="ECO:0000313" key="2">
    <source>
        <dbReference type="EMBL" id="MCZ4632684.1"/>
    </source>
</evidence>
<reference evidence="2 3" key="1">
    <citation type="submission" date="2022-12" db="EMBL/GenBank/DDBJ databases">
        <authorList>
            <person name="Abashina T."/>
            <person name="Solyanikova I."/>
            <person name="Delegan Y."/>
        </authorList>
    </citation>
    <scope>NUCLEOTIDE SEQUENCE [LARGE SCALE GENOMIC DNA]</scope>
    <source>
        <strain evidence="2 3">IPS92ro</strain>
    </source>
</reference>
<gene>
    <name evidence="2" type="ORF">O3S69_01210</name>
</gene>
<protein>
    <recommendedName>
        <fullName evidence="4">TIGR02234 family membrane protein</fullName>
    </recommendedName>
</protein>
<keyword evidence="1" id="KW-0472">Membrane</keyword>
<keyword evidence="1" id="KW-0812">Transmembrane</keyword>
<comment type="caution">
    <text evidence="2">The sequence shown here is derived from an EMBL/GenBank/DDBJ whole genome shotgun (WGS) entry which is preliminary data.</text>
</comment>
<dbReference type="EMBL" id="JAPWHU010000006">
    <property type="protein sequence ID" value="MCZ4632684.1"/>
    <property type="molecule type" value="Genomic_DNA"/>
</dbReference>
<organism evidence="2 3">
    <name type="scientific">Streptomyces rubrogriseus</name>
    <dbReference type="NCBI Taxonomy" id="194673"/>
    <lineage>
        <taxon>Bacteria</taxon>
        <taxon>Bacillati</taxon>
        <taxon>Actinomycetota</taxon>
        <taxon>Actinomycetes</taxon>
        <taxon>Kitasatosporales</taxon>
        <taxon>Streptomycetaceae</taxon>
        <taxon>Streptomyces</taxon>
        <taxon>Streptomyces violaceoruber group</taxon>
    </lineage>
</organism>
<proteinExistence type="predicted"/>
<evidence type="ECO:0008006" key="4">
    <source>
        <dbReference type="Google" id="ProtNLM"/>
    </source>
</evidence>
<evidence type="ECO:0000256" key="1">
    <source>
        <dbReference type="SAM" id="Phobius"/>
    </source>
</evidence>
<sequence>MTAVSEPVPAPVRPTVVRLLALALVALVALAALVVRSDAYAQ</sequence>
<feature type="transmembrane region" description="Helical" evidence="1">
    <location>
        <begin position="16"/>
        <end position="35"/>
    </location>
</feature>
<keyword evidence="3" id="KW-1185">Reference proteome</keyword>
<keyword evidence="1" id="KW-1133">Transmembrane helix</keyword>
<evidence type="ECO:0000313" key="3">
    <source>
        <dbReference type="Proteomes" id="UP001301132"/>
    </source>
</evidence>